<accession>A0A445N1Y6</accession>
<dbReference type="AlphaFoldDB" id="A0A445N1Y6"/>
<dbReference type="GO" id="GO:0051536">
    <property type="term" value="F:iron-sulfur cluster binding"/>
    <property type="evidence" value="ECO:0007669"/>
    <property type="project" value="UniProtKB-KW"/>
</dbReference>
<evidence type="ECO:0000259" key="5">
    <source>
        <dbReference type="Pfam" id="PF02662"/>
    </source>
</evidence>
<evidence type="ECO:0000256" key="4">
    <source>
        <dbReference type="ARBA" id="ARBA00023014"/>
    </source>
</evidence>
<evidence type="ECO:0000256" key="1">
    <source>
        <dbReference type="ARBA" id="ARBA00022723"/>
    </source>
</evidence>
<evidence type="ECO:0000256" key="2">
    <source>
        <dbReference type="ARBA" id="ARBA00023002"/>
    </source>
</evidence>
<feature type="domain" description="F420-non-reducing hydrogenase iron-sulfur subunit D" evidence="5">
    <location>
        <begin position="8"/>
        <end position="66"/>
    </location>
</feature>
<gene>
    <name evidence="6" type="ORF">PITCH_A720060</name>
</gene>
<sequence>MTDFEPKIVAFLCNWCAYAGADLAGVSRLQYPSSLRTIRVMCSGRIDPVFIVKALKGGCDGVMVGG</sequence>
<keyword evidence="2" id="KW-0560">Oxidoreductase</keyword>
<proteinExistence type="predicted"/>
<dbReference type="GO" id="GO:0016491">
    <property type="term" value="F:oxidoreductase activity"/>
    <property type="evidence" value="ECO:0007669"/>
    <property type="project" value="UniProtKB-KW"/>
</dbReference>
<keyword evidence="3" id="KW-0408">Iron</keyword>
<dbReference type="EMBL" id="OJIN01000217">
    <property type="protein sequence ID" value="SPD75720.1"/>
    <property type="molecule type" value="Genomic_DNA"/>
</dbReference>
<keyword evidence="4" id="KW-0411">Iron-sulfur</keyword>
<organism evidence="6">
    <name type="scientific">uncultured Desulfobacterium sp</name>
    <dbReference type="NCBI Taxonomy" id="201089"/>
    <lineage>
        <taxon>Bacteria</taxon>
        <taxon>Pseudomonadati</taxon>
        <taxon>Thermodesulfobacteriota</taxon>
        <taxon>Desulfobacteria</taxon>
        <taxon>Desulfobacterales</taxon>
        <taxon>Desulfobacteriaceae</taxon>
        <taxon>Desulfobacterium</taxon>
        <taxon>environmental samples</taxon>
    </lineage>
</organism>
<dbReference type="Pfam" id="PF02662">
    <property type="entry name" value="FlpD"/>
    <property type="match status" value="1"/>
</dbReference>
<protein>
    <recommendedName>
        <fullName evidence="5">F420-non-reducing hydrogenase iron-sulfur subunit D domain-containing protein</fullName>
    </recommendedName>
</protein>
<reference evidence="6" key="1">
    <citation type="submission" date="2018-01" db="EMBL/GenBank/DDBJ databases">
        <authorList>
            <person name="Regsiter A."/>
            <person name="William W."/>
        </authorList>
    </citation>
    <scope>NUCLEOTIDE SEQUENCE</scope>
    <source>
        <strain evidence="6">TRIP AH-1</strain>
    </source>
</reference>
<keyword evidence="1" id="KW-0479">Metal-binding</keyword>
<evidence type="ECO:0000256" key="3">
    <source>
        <dbReference type="ARBA" id="ARBA00023004"/>
    </source>
</evidence>
<name>A0A445N1Y6_9BACT</name>
<dbReference type="InterPro" id="IPR003813">
    <property type="entry name" value="MvhD/FlpD"/>
</dbReference>
<dbReference type="GO" id="GO:0046872">
    <property type="term" value="F:metal ion binding"/>
    <property type="evidence" value="ECO:0007669"/>
    <property type="project" value="UniProtKB-KW"/>
</dbReference>
<evidence type="ECO:0000313" key="6">
    <source>
        <dbReference type="EMBL" id="SPD75720.1"/>
    </source>
</evidence>